<feature type="compositionally biased region" description="Basic residues" evidence="1">
    <location>
        <begin position="125"/>
        <end position="150"/>
    </location>
</feature>
<evidence type="ECO:0000313" key="3">
    <source>
        <dbReference type="Proteomes" id="UP000299102"/>
    </source>
</evidence>
<name>A0A4C1TKW2_EUMVA</name>
<evidence type="ECO:0000313" key="2">
    <source>
        <dbReference type="EMBL" id="GBP14018.1"/>
    </source>
</evidence>
<dbReference type="EMBL" id="BGZK01000061">
    <property type="protein sequence ID" value="GBP14018.1"/>
    <property type="molecule type" value="Genomic_DNA"/>
</dbReference>
<dbReference type="Proteomes" id="UP000299102">
    <property type="component" value="Unassembled WGS sequence"/>
</dbReference>
<feature type="compositionally biased region" description="Basic residues" evidence="1">
    <location>
        <begin position="188"/>
        <end position="199"/>
    </location>
</feature>
<gene>
    <name evidence="2" type="ORF">EVAR_102706_1</name>
</gene>
<protein>
    <submittedName>
        <fullName evidence="2">Uncharacterized protein</fullName>
    </submittedName>
</protein>
<dbReference type="AlphaFoldDB" id="A0A4C1TKW2"/>
<organism evidence="2 3">
    <name type="scientific">Eumeta variegata</name>
    <name type="common">Bagworm moth</name>
    <name type="synonym">Eumeta japonica</name>
    <dbReference type="NCBI Taxonomy" id="151549"/>
    <lineage>
        <taxon>Eukaryota</taxon>
        <taxon>Metazoa</taxon>
        <taxon>Ecdysozoa</taxon>
        <taxon>Arthropoda</taxon>
        <taxon>Hexapoda</taxon>
        <taxon>Insecta</taxon>
        <taxon>Pterygota</taxon>
        <taxon>Neoptera</taxon>
        <taxon>Endopterygota</taxon>
        <taxon>Lepidoptera</taxon>
        <taxon>Glossata</taxon>
        <taxon>Ditrysia</taxon>
        <taxon>Tineoidea</taxon>
        <taxon>Psychidae</taxon>
        <taxon>Oiketicinae</taxon>
        <taxon>Eumeta</taxon>
    </lineage>
</organism>
<feature type="region of interest" description="Disordered" evidence="1">
    <location>
        <begin position="119"/>
        <end position="162"/>
    </location>
</feature>
<reference evidence="2 3" key="1">
    <citation type="journal article" date="2019" name="Commun. Biol.">
        <title>The bagworm genome reveals a unique fibroin gene that provides high tensile strength.</title>
        <authorList>
            <person name="Kono N."/>
            <person name="Nakamura H."/>
            <person name="Ohtoshi R."/>
            <person name="Tomita M."/>
            <person name="Numata K."/>
            <person name="Arakawa K."/>
        </authorList>
    </citation>
    <scope>NUCLEOTIDE SEQUENCE [LARGE SCALE GENOMIC DNA]</scope>
</reference>
<evidence type="ECO:0000256" key="1">
    <source>
        <dbReference type="SAM" id="MobiDB-lite"/>
    </source>
</evidence>
<keyword evidence="3" id="KW-1185">Reference proteome</keyword>
<comment type="caution">
    <text evidence="2">The sequence shown here is derived from an EMBL/GenBank/DDBJ whole genome shotgun (WGS) entry which is preliminary data.</text>
</comment>
<proteinExistence type="predicted"/>
<sequence>MPRQTMGGAGVYLASRASVCRKLSVVTPTTSISRPLPLESSARTAHRGFAVRSGFYTGVKARIRLKIEMLKTIFERLSKDSSTLPAYRNCKYPNSRYANIVHGYNDSSDTNITAAATVAKNSRQTARRGWRPARPPRRPRAAAARPRRGGRSPAGAGVGRTDVPGRSGNNLWYILFKLLRRRFVHPRTRPRGKHVKKPPSTRIQVSGRHSRSSFGGRIYGIFWHCAPTEGYVTITIAVTAAEEQNDASSSRYT</sequence>
<feature type="region of interest" description="Disordered" evidence="1">
    <location>
        <begin position="188"/>
        <end position="209"/>
    </location>
</feature>
<accession>A0A4C1TKW2</accession>